<organism evidence="3 4">
    <name type="scientific">Azohydromonas caseinilytica</name>
    <dbReference type="NCBI Taxonomy" id="2728836"/>
    <lineage>
        <taxon>Bacteria</taxon>
        <taxon>Pseudomonadati</taxon>
        <taxon>Pseudomonadota</taxon>
        <taxon>Betaproteobacteria</taxon>
        <taxon>Burkholderiales</taxon>
        <taxon>Sphaerotilaceae</taxon>
        <taxon>Azohydromonas</taxon>
    </lineage>
</organism>
<comment type="caution">
    <text evidence="3">The sequence shown here is derived from an EMBL/GenBank/DDBJ whole genome shotgun (WGS) entry which is preliminary data.</text>
</comment>
<proteinExistence type="predicted"/>
<evidence type="ECO:0000313" key="3">
    <source>
        <dbReference type="EMBL" id="NML18122.1"/>
    </source>
</evidence>
<sequence>MPRQPLIFLHLLAAIAWIGGMFFAYFCLRPAATEALDPPGRLRLWSAVFARFLRYTAVAVAVLLATGFALLGQVGFRQAPLGWHVMMTLGLVMTAVFACVYGVLYPQLRRHCAASSWPAAAETLNRIRRLVAVNLVLGVCAVAAAITAR</sequence>
<feature type="domain" description="Copper resistance protein D" evidence="2">
    <location>
        <begin position="47"/>
        <end position="146"/>
    </location>
</feature>
<accession>A0A848FFT1</accession>
<dbReference type="InterPro" id="IPR008457">
    <property type="entry name" value="Cu-R_CopD_dom"/>
</dbReference>
<keyword evidence="1" id="KW-0472">Membrane</keyword>
<feature type="transmembrane region" description="Helical" evidence="1">
    <location>
        <begin position="6"/>
        <end position="28"/>
    </location>
</feature>
<evidence type="ECO:0000313" key="4">
    <source>
        <dbReference type="Proteomes" id="UP000574067"/>
    </source>
</evidence>
<protein>
    <recommendedName>
        <fullName evidence="2">Copper resistance protein D domain-containing protein</fullName>
    </recommendedName>
</protein>
<keyword evidence="1" id="KW-0812">Transmembrane</keyword>
<feature type="transmembrane region" description="Helical" evidence="1">
    <location>
        <begin position="83"/>
        <end position="106"/>
    </location>
</feature>
<dbReference type="Proteomes" id="UP000574067">
    <property type="component" value="Unassembled WGS sequence"/>
</dbReference>
<feature type="transmembrane region" description="Helical" evidence="1">
    <location>
        <begin position="48"/>
        <end position="71"/>
    </location>
</feature>
<keyword evidence="4" id="KW-1185">Reference proteome</keyword>
<gene>
    <name evidence="3" type="ORF">HHL10_24425</name>
</gene>
<keyword evidence="1" id="KW-1133">Transmembrane helix</keyword>
<dbReference type="Pfam" id="PF05425">
    <property type="entry name" value="CopD"/>
    <property type="match status" value="1"/>
</dbReference>
<dbReference type="GO" id="GO:0016020">
    <property type="term" value="C:membrane"/>
    <property type="evidence" value="ECO:0007669"/>
    <property type="project" value="InterPro"/>
</dbReference>
<evidence type="ECO:0000256" key="1">
    <source>
        <dbReference type="SAM" id="Phobius"/>
    </source>
</evidence>
<dbReference type="EMBL" id="JABBFW010000027">
    <property type="protein sequence ID" value="NML18122.1"/>
    <property type="molecule type" value="Genomic_DNA"/>
</dbReference>
<reference evidence="3 4" key="1">
    <citation type="submission" date="2020-04" db="EMBL/GenBank/DDBJ databases">
        <title>Azohydromonas sp. isolated from soil.</title>
        <authorList>
            <person name="Dahal R.H."/>
        </authorList>
    </citation>
    <scope>NUCLEOTIDE SEQUENCE [LARGE SCALE GENOMIC DNA]</scope>
    <source>
        <strain evidence="3 4">G-1-1-14</strain>
    </source>
</reference>
<name>A0A848FFT1_9BURK</name>
<evidence type="ECO:0000259" key="2">
    <source>
        <dbReference type="Pfam" id="PF05425"/>
    </source>
</evidence>
<dbReference type="AlphaFoldDB" id="A0A848FFT1"/>
<feature type="transmembrane region" description="Helical" evidence="1">
    <location>
        <begin position="127"/>
        <end position="148"/>
    </location>
</feature>